<dbReference type="SUPFAM" id="SSF100950">
    <property type="entry name" value="NagB/RpiA/CoA transferase-like"/>
    <property type="match status" value="1"/>
</dbReference>
<dbReference type="Gene3D" id="3.40.50.1360">
    <property type="match status" value="1"/>
</dbReference>
<keyword evidence="2 3" id="KW-0119">Carbohydrate metabolism</keyword>
<dbReference type="Pfam" id="PF01182">
    <property type="entry name" value="Glucosamine_iso"/>
    <property type="match status" value="1"/>
</dbReference>
<keyword evidence="1 3" id="KW-0378">Hydrolase</keyword>
<accession>A0ABS4FLY1</accession>
<dbReference type="InterPro" id="IPR006148">
    <property type="entry name" value="Glc/Gal-6P_isomerase"/>
</dbReference>
<dbReference type="Proteomes" id="UP001519272">
    <property type="component" value="Unassembled WGS sequence"/>
</dbReference>
<evidence type="ECO:0000259" key="4">
    <source>
        <dbReference type="Pfam" id="PF01182"/>
    </source>
</evidence>
<dbReference type="CDD" id="cd01399">
    <property type="entry name" value="GlcN6P_deaminase"/>
    <property type="match status" value="1"/>
</dbReference>
<dbReference type="PROSITE" id="PS01161">
    <property type="entry name" value="GLC_GALNAC_ISOMERASE"/>
    <property type="match status" value="1"/>
</dbReference>
<comment type="pathway">
    <text evidence="3">Amino-sugar metabolism; N-acetylneuraminate degradation; D-fructose 6-phosphate from N-acetylneuraminate: step 5/5.</text>
</comment>
<dbReference type="EMBL" id="JAGGKG010000001">
    <property type="protein sequence ID" value="MBP1903590.1"/>
    <property type="molecule type" value="Genomic_DNA"/>
</dbReference>
<dbReference type="HAMAP" id="MF_01241">
    <property type="entry name" value="GlcN6P_deamin"/>
    <property type="match status" value="1"/>
</dbReference>
<evidence type="ECO:0000313" key="6">
    <source>
        <dbReference type="Proteomes" id="UP001519272"/>
    </source>
</evidence>
<evidence type="ECO:0000256" key="3">
    <source>
        <dbReference type="HAMAP-Rule" id="MF_01241"/>
    </source>
</evidence>
<comment type="caution">
    <text evidence="5">The sequence shown here is derived from an EMBL/GenBank/DDBJ whole genome shotgun (WGS) entry which is preliminary data.</text>
</comment>
<proteinExistence type="inferred from homology"/>
<organism evidence="5 6">
    <name type="scientific">Paenibacillus turicensis</name>
    <dbReference type="NCBI Taxonomy" id="160487"/>
    <lineage>
        <taxon>Bacteria</taxon>
        <taxon>Bacillati</taxon>
        <taxon>Bacillota</taxon>
        <taxon>Bacilli</taxon>
        <taxon>Bacillales</taxon>
        <taxon>Paenibacillaceae</taxon>
        <taxon>Paenibacillus</taxon>
    </lineage>
</organism>
<sequence length="242" mass="26628">MNIMKFENDNDFARTGSGLIVSLLQSNPKAVLGLATGSSPLGVYAELIEMYRKKLVSFAKATTFNLDEYVGLPDGHSQSYRSFMNQHLFDHINIDISNTYVPNGNAENLQQECVSYEKLLEDLGPVDLQLLGLGSNGHIGFNEPDISLTSKTHVVDLLEETRQANARFFNSIDEVPKQAITMGIGSIMKAKQIVLLVRGEEKAEAMYRTVEGPITTECPASLLQSHPNVVVLVDKGAGKWLK</sequence>
<keyword evidence="6" id="KW-1185">Reference proteome</keyword>
<dbReference type="PANTHER" id="PTHR11280">
    <property type="entry name" value="GLUCOSAMINE-6-PHOSPHATE ISOMERASE"/>
    <property type="match status" value="1"/>
</dbReference>
<reference evidence="5 6" key="1">
    <citation type="submission" date="2021-03" db="EMBL/GenBank/DDBJ databases">
        <title>Genomic Encyclopedia of Type Strains, Phase IV (KMG-IV): sequencing the most valuable type-strain genomes for metagenomic binning, comparative biology and taxonomic classification.</title>
        <authorList>
            <person name="Goeker M."/>
        </authorList>
    </citation>
    <scope>NUCLEOTIDE SEQUENCE [LARGE SCALE GENOMIC DNA]</scope>
    <source>
        <strain evidence="5 6">DSM 14349</strain>
    </source>
</reference>
<dbReference type="InterPro" id="IPR018321">
    <property type="entry name" value="Glucosamine6P_isomerase_CS"/>
</dbReference>
<evidence type="ECO:0000256" key="2">
    <source>
        <dbReference type="ARBA" id="ARBA00023277"/>
    </source>
</evidence>
<feature type="active site" description="For ring-opening step" evidence="3">
    <location>
        <position position="136"/>
    </location>
</feature>
<dbReference type="NCBIfam" id="TIGR00502">
    <property type="entry name" value="nagB"/>
    <property type="match status" value="1"/>
</dbReference>
<dbReference type="EC" id="3.5.99.6" evidence="3"/>
<feature type="active site" description="Proton acceptor; for ring-opening step" evidence="3">
    <location>
        <position position="138"/>
    </location>
</feature>
<feature type="active site" description="Proton acceptor; for enolization step" evidence="3">
    <location>
        <position position="67"/>
    </location>
</feature>
<dbReference type="InterPro" id="IPR004547">
    <property type="entry name" value="Glucosamine6P_isomerase"/>
</dbReference>
<comment type="function">
    <text evidence="3">Catalyzes the reversible isomerization-deamination of glucosamine 6-phosphate (GlcN6P) to form fructose 6-phosphate (Fru6P) and ammonium ion.</text>
</comment>
<gene>
    <name evidence="3" type="primary">nagB</name>
    <name evidence="5" type="ORF">J2Z32_000202</name>
</gene>
<evidence type="ECO:0000313" key="5">
    <source>
        <dbReference type="EMBL" id="MBP1903590.1"/>
    </source>
</evidence>
<comment type="catalytic activity">
    <reaction evidence="3">
        <text>alpha-D-glucosamine 6-phosphate + H2O = beta-D-fructose 6-phosphate + NH4(+)</text>
        <dbReference type="Rhea" id="RHEA:12172"/>
        <dbReference type="ChEBI" id="CHEBI:15377"/>
        <dbReference type="ChEBI" id="CHEBI:28938"/>
        <dbReference type="ChEBI" id="CHEBI:57634"/>
        <dbReference type="ChEBI" id="CHEBI:75989"/>
        <dbReference type="EC" id="3.5.99.6"/>
    </reaction>
</comment>
<name>A0ABS4FLY1_9BACL</name>
<protein>
    <recommendedName>
        <fullName evidence="3">Glucosamine-6-phosphate deaminase</fullName>
        <ecNumber evidence="3">3.5.99.6</ecNumber>
    </recommendedName>
    <alternativeName>
        <fullName evidence="3">GlcN6P deaminase</fullName>
        <shortName evidence="3">GNPDA</shortName>
    </alternativeName>
    <alternativeName>
        <fullName evidence="3">Glucosamine-6-phosphate isomerase</fullName>
    </alternativeName>
</protein>
<dbReference type="PANTHER" id="PTHR11280:SF5">
    <property type="entry name" value="GLUCOSAMINE-6-PHOSPHATE ISOMERASE"/>
    <property type="match status" value="1"/>
</dbReference>
<evidence type="ECO:0000256" key="1">
    <source>
        <dbReference type="ARBA" id="ARBA00022801"/>
    </source>
</evidence>
<feature type="active site" description="For ring-opening step" evidence="3">
    <location>
        <position position="143"/>
    </location>
</feature>
<dbReference type="RefSeq" id="WP_210087277.1">
    <property type="nucleotide sequence ID" value="NZ_JAGGKG010000001.1"/>
</dbReference>
<comment type="caution">
    <text evidence="3">Lacks conserved residue(s) required for the propagation of feature annotation.</text>
</comment>
<dbReference type="GO" id="GO:0004342">
    <property type="term" value="F:glucosamine-6-phosphate deaminase activity"/>
    <property type="evidence" value="ECO:0007669"/>
    <property type="project" value="UniProtKB-EC"/>
</dbReference>
<feature type="domain" description="Glucosamine/galactosamine-6-phosphate isomerase" evidence="4">
    <location>
        <begin position="20"/>
        <end position="226"/>
    </location>
</feature>
<dbReference type="InterPro" id="IPR037171">
    <property type="entry name" value="NagB/RpiA_transferase-like"/>
</dbReference>
<comment type="similarity">
    <text evidence="3">Belongs to the glucosamine/galactosamine-6-phosphate isomerase family. NagB subfamily.</text>
</comment>